<sequence length="257" mass="30102">MSSALKQAVIEYVRHDRCIWDKHHPHHKNVRILGKHWRAIAEKLGKKEKDVKMIWKNLRQEFRKQWLKAGQPPPGVSALETALLNGRPEEPAWPFYKQMDFIRDQMVPKDDTPEYQEDNSNVSLLATDDMMHSDEEDFQPSLSPILETSYEDPSPPTPSDASGHSSNNIFPRKTPQMILGEALLSIEEEQQRLRQTDGDRDDNFNFLRSLLPQMRRLDQQKNMLFRVEMQGRLYSLLYGDPQQRQERYTSTDPDEEA</sequence>
<dbReference type="GO" id="GO:0003677">
    <property type="term" value="F:DNA binding"/>
    <property type="evidence" value="ECO:0007669"/>
    <property type="project" value="InterPro"/>
</dbReference>
<dbReference type="PANTHER" id="PTHR12243:SF69">
    <property type="entry name" value="SI:CH73-59F11.3"/>
    <property type="match status" value="1"/>
</dbReference>
<comment type="subcellular location">
    <subcellularLocation>
        <location evidence="1">Nucleus</location>
    </subcellularLocation>
</comment>
<dbReference type="Proteomes" id="UP000827092">
    <property type="component" value="Unassembled WGS sequence"/>
</dbReference>
<dbReference type="InterPro" id="IPR004210">
    <property type="entry name" value="BESS_motif"/>
</dbReference>
<dbReference type="GO" id="GO:0006357">
    <property type="term" value="P:regulation of transcription by RNA polymerase II"/>
    <property type="evidence" value="ECO:0007669"/>
    <property type="project" value="TreeGrafter"/>
</dbReference>
<accession>A0AAV6TWB9</accession>
<evidence type="ECO:0000313" key="5">
    <source>
        <dbReference type="EMBL" id="KAG8176355.1"/>
    </source>
</evidence>
<evidence type="ECO:0000256" key="2">
    <source>
        <dbReference type="SAM" id="MobiDB-lite"/>
    </source>
</evidence>
<feature type="compositionally biased region" description="Polar residues" evidence="2">
    <location>
        <begin position="159"/>
        <end position="169"/>
    </location>
</feature>
<dbReference type="Pfam" id="PF02944">
    <property type="entry name" value="BESS"/>
    <property type="match status" value="1"/>
</dbReference>
<organism evidence="5 6">
    <name type="scientific">Oedothorax gibbosus</name>
    <dbReference type="NCBI Taxonomy" id="931172"/>
    <lineage>
        <taxon>Eukaryota</taxon>
        <taxon>Metazoa</taxon>
        <taxon>Ecdysozoa</taxon>
        <taxon>Arthropoda</taxon>
        <taxon>Chelicerata</taxon>
        <taxon>Arachnida</taxon>
        <taxon>Araneae</taxon>
        <taxon>Araneomorphae</taxon>
        <taxon>Entelegynae</taxon>
        <taxon>Araneoidea</taxon>
        <taxon>Linyphiidae</taxon>
        <taxon>Erigoninae</taxon>
        <taxon>Oedothorax</taxon>
    </lineage>
</organism>
<reference evidence="5 6" key="1">
    <citation type="journal article" date="2022" name="Nat. Ecol. Evol.">
        <title>A masculinizing supergene underlies an exaggerated male reproductive morph in a spider.</title>
        <authorList>
            <person name="Hendrickx F."/>
            <person name="De Corte Z."/>
            <person name="Sonet G."/>
            <person name="Van Belleghem S.M."/>
            <person name="Kostlbacher S."/>
            <person name="Vangestel C."/>
        </authorList>
    </citation>
    <scope>NUCLEOTIDE SEQUENCE [LARGE SCALE GENOMIC DNA]</scope>
    <source>
        <strain evidence="5">W744_W776</strain>
    </source>
</reference>
<feature type="domain" description="BESS" evidence="4">
    <location>
        <begin position="200"/>
        <end position="239"/>
    </location>
</feature>
<dbReference type="GO" id="GO:0005667">
    <property type="term" value="C:transcription regulator complex"/>
    <property type="evidence" value="ECO:0007669"/>
    <property type="project" value="TreeGrafter"/>
</dbReference>
<dbReference type="PROSITE" id="PS51029">
    <property type="entry name" value="MADF"/>
    <property type="match status" value="1"/>
</dbReference>
<evidence type="ECO:0000259" key="3">
    <source>
        <dbReference type="PROSITE" id="PS51029"/>
    </source>
</evidence>
<dbReference type="InterPro" id="IPR039353">
    <property type="entry name" value="TF_Adf1"/>
</dbReference>
<feature type="domain" description="MADF" evidence="3">
    <location>
        <begin position="8"/>
        <end position="107"/>
    </location>
</feature>
<dbReference type="AlphaFoldDB" id="A0AAV6TWB9"/>
<dbReference type="PANTHER" id="PTHR12243">
    <property type="entry name" value="MADF DOMAIN TRANSCRIPTION FACTOR"/>
    <property type="match status" value="1"/>
</dbReference>
<name>A0AAV6TWB9_9ARAC</name>
<evidence type="ECO:0008006" key="7">
    <source>
        <dbReference type="Google" id="ProtNLM"/>
    </source>
</evidence>
<dbReference type="EMBL" id="JAFNEN010000891">
    <property type="protein sequence ID" value="KAG8176355.1"/>
    <property type="molecule type" value="Genomic_DNA"/>
</dbReference>
<protein>
    <recommendedName>
        <fullName evidence="7">MADF domain-containing protein</fullName>
    </recommendedName>
</protein>
<dbReference type="PROSITE" id="PS51031">
    <property type="entry name" value="BESS"/>
    <property type="match status" value="1"/>
</dbReference>
<feature type="region of interest" description="Disordered" evidence="2">
    <location>
        <begin position="145"/>
        <end position="172"/>
    </location>
</feature>
<dbReference type="InterPro" id="IPR006578">
    <property type="entry name" value="MADF-dom"/>
</dbReference>
<evidence type="ECO:0000256" key="1">
    <source>
        <dbReference type="PROSITE-ProRule" id="PRU00371"/>
    </source>
</evidence>
<evidence type="ECO:0000313" key="6">
    <source>
        <dbReference type="Proteomes" id="UP000827092"/>
    </source>
</evidence>
<comment type="caution">
    <text evidence="5">The sequence shown here is derived from an EMBL/GenBank/DDBJ whole genome shotgun (WGS) entry which is preliminary data.</text>
</comment>
<dbReference type="Pfam" id="PF10545">
    <property type="entry name" value="MADF_DNA_bdg"/>
    <property type="match status" value="1"/>
</dbReference>
<dbReference type="SMART" id="SM00595">
    <property type="entry name" value="MADF"/>
    <property type="match status" value="1"/>
</dbReference>
<gene>
    <name evidence="5" type="ORF">JTE90_006145</name>
</gene>
<keyword evidence="6" id="KW-1185">Reference proteome</keyword>
<dbReference type="GO" id="GO:0005634">
    <property type="term" value="C:nucleus"/>
    <property type="evidence" value="ECO:0007669"/>
    <property type="project" value="UniProtKB-SubCell"/>
</dbReference>
<evidence type="ECO:0000259" key="4">
    <source>
        <dbReference type="PROSITE" id="PS51031"/>
    </source>
</evidence>
<feature type="region of interest" description="Disordered" evidence="2">
    <location>
        <begin position="238"/>
        <end position="257"/>
    </location>
</feature>
<keyword evidence="1" id="KW-0539">Nucleus</keyword>
<proteinExistence type="predicted"/>